<comment type="caution">
    <text evidence="2">The sequence shown here is derived from an EMBL/GenBank/DDBJ whole genome shotgun (WGS) entry which is preliminary data.</text>
</comment>
<proteinExistence type="predicted"/>
<feature type="region of interest" description="Disordered" evidence="1">
    <location>
        <begin position="1"/>
        <end position="33"/>
    </location>
</feature>
<accession>A0A4Y2HNG7</accession>
<protein>
    <submittedName>
        <fullName evidence="2">Uncharacterized protein</fullName>
    </submittedName>
</protein>
<feature type="compositionally biased region" description="Polar residues" evidence="1">
    <location>
        <begin position="7"/>
        <end position="27"/>
    </location>
</feature>
<gene>
    <name evidence="2" type="ORF">AVEN_211297_1</name>
</gene>
<sequence length="85" mass="9283">MELVILNPSQMTRTTPELPNPSQNFGATPTGGRLDTTYDLACNRPYTRWIFGGIGFRACDPPVQTLPLRPQSIAGGGHNRMPLLS</sequence>
<dbReference type="EMBL" id="BGPR01002053">
    <property type="protein sequence ID" value="GBM66944.1"/>
    <property type="molecule type" value="Genomic_DNA"/>
</dbReference>
<reference evidence="2 3" key="1">
    <citation type="journal article" date="2019" name="Sci. Rep.">
        <title>Orb-weaving spider Araneus ventricosus genome elucidates the spidroin gene catalogue.</title>
        <authorList>
            <person name="Kono N."/>
            <person name="Nakamura H."/>
            <person name="Ohtoshi R."/>
            <person name="Moran D.A.P."/>
            <person name="Shinohara A."/>
            <person name="Yoshida Y."/>
            <person name="Fujiwara M."/>
            <person name="Mori M."/>
            <person name="Tomita M."/>
            <person name="Arakawa K."/>
        </authorList>
    </citation>
    <scope>NUCLEOTIDE SEQUENCE [LARGE SCALE GENOMIC DNA]</scope>
</reference>
<dbReference type="Proteomes" id="UP000499080">
    <property type="component" value="Unassembled WGS sequence"/>
</dbReference>
<name>A0A4Y2HNG7_ARAVE</name>
<keyword evidence="3" id="KW-1185">Reference proteome</keyword>
<dbReference type="AlphaFoldDB" id="A0A4Y2HNG7"/>
<evidence type="ECO:0000313" key="2">
    <source>
        <dbReference type="EMBL" id="GBM66944.1"/>
    </source>
</evidence>
<organism evidence="2 3">
    <name type="scientific">Araneus ventricosus</name>
    <name type="common">Orbweaver spider</name>
    <name type="synonym">Epeira ventricosa</name>
    <dbReference type="NCBI Taxonomy" id="182803"/>
    <lineage>
        <taxon>Eukaryota</taxon>
        <taxon>Metazoa</taxon>
        <taxon>Ecdysozoa</taxon>
        <taxon>Arthropoda</taxon>
        <taxon>Chelicerata</taxon>
        <taxon>Arachnida</taxon>
        <taxon>Araneae</taxon>
        <taxon>Araneomorphae</taxon>
        <taxon>Entelegynae</taxon>
        <taxon>Araneoidea</taxon>
        <taxon>Araneidae</taxon>
        <taxon>Araneus</taxon>
    </lineage>
</organism>
<evidence type="ECO:0000313" key="3">
    <source>
        <dbReference type="Proteomes" id="UP000499080"/>
    </source>
</evidence>
<evidence type="ECO:0000256" key="1">
    <source>
        <dbReference type="SAM" id="MobiDB-lite"/>
    </source>
</evidence>